<dbReference type="GO" id="GO:0003735">
    <property type="term" value="F:structural constituent of ribosome"/>
    <property type="evidence" value="ECO:0007669"/>
    <property type="project" value="InterPro"/>
</dbReference>
<protein>
    <recommendedName>
        <fullName evidence="4">Small ribosomal subunit protein uS14c</fullName>
    </recommendedName>
</protein>
<dbReference type="NCBIfam" id="NF006477">
    <property type="entry name" value="PRK08881.1"/>
    <property type="match status" value="1"/>
</dbReference>
<dbReference type="EMBL" id="KR336545">
    <property type="protein sequence ID" value="ALF62942.1"/>
    <property type="molecule type" value="Genomic_DNA"/>
</dbReference>
<evidence type="ECO:0000256" key="3">
    <source>
        <dbReference type="ARBA" id="ARBA00023274"/>
    </source>
</evidence>
<dbReference type="GeneID" id="26381139"/>
<dbReference type="PANTHER" id="PTHR19836:SF19">
    <property type="entry name" value="SMALL RIBOSOMAL SUBUNIT PROTEIN US14M"/>
    <property type="match status" value="1"/>
</dbReference>
<dbReference type="Gene3D" id="1.10.287.1480">
    <property type="match status" value="1"/>
</dbReference>
<dbReference type="PANTHER" id="PTHR19836">
    <property type="entry name" value="30S RIBOSOMAL PROTEIN S14"/>
    <property type="match status" value="1"/>
</dbReference>
<dbReference type="InterPro" id="IPR023036">
    <property type="entry name" value="Ribosomal_uS14_bac/plastid"/>
</dbReference>
<evidence type="ECO:0000256" key="1">
    <source>
        <dbReference type="ARBA" id="ARBA00009083"/>
    </source>
</evidence>
<dbReference type="PROSITE" id="PS00527">
    <property type="entry name" value="RIBOSOMAL_S14"/>
    <property type="match status" value="1"/>
</dbReference>
<dbReference type="GO" id="GO:0005737">
    <property type="term" value="C:cytoplasm"/>
    <property type="evidence" value="ECO:0007669"/>
    <property type="project" value="UniProtKB-ARBA"/>
</dbReference>
<evidence type="ECO:0000313" key="5">
    <source>
        <dbReference type="EMBL" id="ALF62942.1"/>
    </source>
</evidence>
<accession>A0A0S0GA24</accession>
<dbReference type="SUPFAM" id="SSF57716">
    <property type="entry name" value="Glucocorticoid receptor-like (DNA-binding domain)"/>
    <property type="match status" value="1"/>
</dbReference>
<proteinExistence type="inferred from homology"/>
<dbReference type="Pfam" id="PF00253">
    <property type="entry name" value="Ribosomal_S14"/>
    <property type="match status" value="1"/>
</dbReference>
<evidence type="ECO:0000256" key="2">
    <source>
        <dbReference type="ARBA" id="ARBA00022980"/>
    </source>
</evidence>
<organism evidence="5">
    <name type="scientific">Costaria costata</name>
    <name type="common">Five-ribbed kelp</name>
    <name type="synonym">Laminaria costata</name>
    <dbReference type="NCBI Taxonomy" id="2872"/>
    <lineage>
        <taxon>Eukaryota</taxon>
        <taxon>Sar</taxon>
        <taxon>Stramenopiles</taxon>
        <taxon>Ochrophyta</taxon>
        <taxon>PX clade</taxon>
        <taxon>Phaeophyceae</taxon>
        <taxon>Laminariales</taxon>
        <taxon>Costaria</taxon>
    </lineage>
</organism>
<dbReference type="FunFam" id="1.10.287.1480:FF:000001">
    <property type="entry name" value="30S ribosomal protein S14"/>
    <property type="match status" value="1"/>
</dbReference>
<sequence>MAKKSMIEREKKRERLVIKYSEKRKSLLLEFKKANTFSDQMEVHKKIEKLPRNSSRIRLRNRCWRTGRSRGVYRDFGLCRHMVREMAHNCLLPGVRKASW</sequence>
<keyword evidence="3" id="KW-0687">Ribonucleoprotein</keyword>
<reference evidence="6" key="2">
    <citation type="journal article" date="2021" name="Genome Biol. Evol.">
        <title>Genomic rearrangements and sequence evolution across brown algal organelles.</title>
        <authorList>
            <person name="Starko S."/>
            <person name="Bringloe T.T."/>
            <person name="Gomez M.S."/>
            <person name="Darby H."/>
            <person name="Graham S.W."/>
            <person name="Martone P.T."/>
        </authorList>
    </citation>
    <scope>NUCLEOTIDE SEQUENCE</scope>
</reference>
<name>A0A0S0GA24_COSCS</name>
<dbReference type="InterPro" id="IPR001209">
    <property type="entry name" value="Ribosomal_uS14"/>
</dbReference>
<dbReference type="GO" id="GO:0006412">
    <property type="term" value="P:translation"/>
    <property type="evidence" value="ECO:0007669"/>
    <property type="project" value="InterPro"/>
</dbReference>
<dbReference type="RefSeq" id="YP_009182398.1">
    <property type="nucleotide sequence ID" value="NC_028502.1"/>
</dbReference>
<geneLocation type="plastid" evidence="5"/>
<keyword evidence="2 5" id="KW-0689">Ribosomal protein</keyword>
<dbReference type="GO" id="GO:0015935">
    <property type="term" value="C:small ribosomal subunit"/>
    <property type="evidence" value="ECO:0007669"/>
    <property type="project" value="TreeGrafter"/>
</dbReference>
<gene>
    <name evidence="5" type="primary">rps14</name>
    <name evidence="5" type="ORF">MOGBL66</name>
</gene>
<dbReference type="EMBL" id="MZ156042">
    <property type="protein sequence ID" value="QWK43816.1"/>
    <property type="molecule type" value="Genomic_DNA"/>
</dbReference>
<keyword evidence="5" id="KW-0934">Plastid</keyword>
<dbReference type="HAMAP" id="MF_00537">
    <property type="entry name" value="Ribosomal_uS14_1"/>
    <property type="match status" value="1"/>
</dbReference>
<evidence type="ECO:0000256" key="4">
    <source>
        <dbReference type="ARBA" id="ARBA00035247"/>
    </source>
</evidence>
<dbReference type="AlphaFoldDB" id="A0A0S0GA24"/>
<dbReference type="InterPro" id="IPR018271">
    <property type="entry name" value="Ribosomal_uS14_CS"/>
</dbReference>
<reference evidence="5" key="1">
    <citation type="journal article" date="2015" name="PLoS ONE">
        <title>Complete Plastid Genome of the Brown Alga Costaria costata (Laminariales, Phaeophyceae).</title>
        <authorList>
            <person name="Zhang L."/>
            <person name="Wang X."/>
            <person name="Liu T."/>
            <person name="Wang H."/>
            <person name="Wang G."/>
            <person name="Chi S."/>
            <person name="Liu C."/>
        </authorList>
    </citation>
    <scope>NUCLEOTIDE SEQUENCE</scope>
</reference>
<evidence type="ECO:0000313" key="6">
    <source>
        <dbReference type="EMBL" id="QWK43816.1"/>
    </source>
</evidence>
<keyword evidence="5" id="KW-0150">Chloroplast</keyword>
<comment type="similarity">
    <text evidence="1">Belongs to the universal ribosomal protein uS14 family.</text>
</comment>